<protein>
    <submittedName>
        <fullName evidence="4">Secreted protein</fullName>
    </submittedName>
</protein>
<feature type="chain" id="PRO_5042073831" evidence="2">
    <location>
        <begin position="17"/>
        <end position="130"/>
    </location>
</feature>
<feature type="region of interest" description="Disordered" evidence="1">
    <location>
        <begin position="21"/>
        <end position="47"/>
    </location>
</feature>
<dbReference type="Proteomes" id="UP000887575">
    <property type="component" value="Unassembled WGS sequence"/>
</dbReference>
<accession>A0AAF3F392</accession>
<keyword evidence="3" id="KW-1185">Reference proteome</keyword>
<dbReference type="AlphaFoldDB" id="A0AAF3F392"/>
<dbReference type="WBParaSite" id="MBELARI_LOCUS20944">
    <property type="protein sequence ID" value="MBELARI_LOCUS20944"/>
    <property type="gene ID" value="MBELARI_LOCUS20944"/>
</dbReference>
<evidence type="ECO:0000256" key="1">
    <source>
        <dbReference type="SAM" id="MobiDB-lite"/>
    </source>
</evidence>
<name>A0AAF3F392_9BILA</name>
<organism evidence="3 4">
    <name type="scientific">Mesorhabditis belari</name>
    <dbReference type="NCBI Taxonomy" id="2138241"/>
    <lineage>
        <taxon>Eukaryota</taxon>
        <taxon>Metazoa</taxon>
        <taxon>Ecdysozoa</taxon>
        <taxon>Nematoda</taxon>
        <taxon>Chromadorea</taxon>
        <taxon>Rhabditida</taxon>
        <taxon>Rhabditina</taxon>
        <taxon>Rhabditomorpha</taxon>
        <taxon>Rhabditoidea</taxon>
        <taxon>Rhabditidae</taxon>
        <taxon>Mesorhabditinae</taxon>
        <taxon>Mesorhabditis</taxon>
    </lineage>
</organism>
<keyword evidence="2" id="KW-0732">Signal</keyword>
<feature type="signal peptide" evidence="2">
    <location>
        <begin position="1"/>
        <end position="16"/>
    </location>
</feature>
<feature type="compositionally biased region" description="Basic and acidic residues" evidence="1">
    <location>
        <begin position="28"/>
        <end position="38"/>
    </location>
</feature>
<evidence type="ECO:0000256" key="2">
    <source>
        <dbReference type="SAM" id="SignalP"/>
    </source>
</evidence>
<sequence length="130" mass="14603">MRSLIVFFLLFAIALAQRGGHRRGSHSRGSDEHDDDHHGHGHGGRPRFPFPFPRPQEVCHSCVRQPLFISSFSSQSPCVFQPGTQLSCTSCCQSVASQQSWGVQYRGAFLMQFGSQWSCSCCFDTFNCRQ</sequence>
<reference evidence="4" key="1">
    <citation type="submission" date="2024-02" db="UniProtKB">
        <authorList>
            <consortium name="WormBaseParasite"/>
        </authorList>
    </citation>
    <scope>IDENTIFICATION</scope>
</reference>
<evidence type="ECO:0000313" key="3">
    <source>
        <dbReference type="Proteomes" id="UP000887575"/>
    </source>
</evidence>
<evidence type="ECO:0000313" key="4">
    <source>
        <dbReference type="WBParaSite" id="MBELARI_LOCUS20944"/>
    </source>
</evidence>
<proteinExistence type="predicted"/>